<protein>
    <submittedName>
        <fullName evidence="6">U1 snRNP-associated protein Usp103</fullName>
    </submittedName>
</protein>
<keyword evidence="2" id="KW-0863">Zinc-finger</keyword>
<organism evidence="6 8">
    <name type="scientific">Schizosaccharomyces japonicus (strain yFS275 / FY16936)</name>
    <name type="common">Fission yeast</name>
    <dbReference type="NCBI Taxonomy" id="402676"/>
    <lineage>
        <taxon>Eukaryota</taxon>
        <taxon>Fungi</taxon>
        <taxon>Dikarya</taxon>
        <taxon>Ascomycota</taxon>
        <taxon>Taphrinomycotina</taxon>
        <taxon>Schizosaccharomycetes</taxon>
        <taxon>Schizosaccharomycetales</taxon>
        <taxon>Schizosaccharomycetaceae</taxon>
        <taxon>Schizosaccharomyces</taxon>
    </lineage>
</organism>
<feature type="compositionally biased region" description="Basic residues" evidence="4">
    <location>
        <begin position="173"/>
        <end position="189"/>
    </location>
</feature>
<evidence type="ECO:0000256" key="1">
    <source>
        <dbReference type="ARBA" id="ARBA00022723"/>
    </source>
</evidence>
<dbReference type="HOGENOM" id="CLU_1435203_0_0_1"/>
<dbReference type="GO" id="GO:0008270">
    <property type="term" value="F:zinc ion binding"/>
    <property type="evidence" value="ECO:0007669"/>
    <property type="project" value="UniProtKB-KW"/>
</dbReference>
<gene>
    <name evidence="7" type="primary">usp103</name>
    <name evidence="6" type="ORF">SJAG_03983</name>
</gene>
<dbReference type="Gene3D" id="3.30.160.60">
    <property type="entry name" value="Classic Zinc Finger"/>
    <property type="match status" value="1"/>
</dbReference>
<dbReference type="AlphaFoldDB" id="B6K5K8"/>
<evidence type="ECO:0000313" key="6">
    <source>
        <dbReference type="EMBL" id="EEB08812.1"/>
    </source>
</evidence>
<dbReference type="RefSeq" id="XP_002175105.1">
    <property type="nucleotide sequence ID" value="XM_002175069.1"/>
</dbReference>
<evidence type="ECO:0000259" key="5">
    <source>
        <dbReference type="Pfam" id="PF06220"/>
    </source>
</evidence>
<dbReference type="Proteomes" id="UP000001744">
    <property type="component" value="Unassembled WGS sequence"/>
</dbReference>
<reference evidence="6 8" key="1">
    <citation type="journal article" date="2011" name="Science">
        <title>Comparative functional genomics of the fission yeasts.</title>
        <authorList>
            <person name="Rhind N."/>
            <person name="Chen Z."/>
            <person name="Yassour M."/>
            <person name="Thompson D.A."/>
            <person name="Haas B.J."/>
            <person name="Habib N."/>
            <person name="Wapinski I."/>
            <person name="Roy S."/>
            <person name="Lin M.F."/>
            <person name="Heiman D.I."/>
            <person name="Young S.K."/>
            <person name="Furuya K."/>
            <person name="Guo Y."/>
            <person name="Pidoux A."/>
            <person name="Chen H.M."/>
            <person name="Robbertse B."/>
            <person name="Goldberg J.M."/>
            <person name="Aoki K."/>
            <person name="Bayne E.H."/>
            <person name="Berlin A.M."/>
            <person name="Desjardins C.A."/>
            <person name="Dobbs E."/>
            <person name="Dukaj L."/>
            <person name="Fan L."/>
            <person name="FitzGerald M.G."/>
            <person name="French C."/>
            <person name="Gujja S."/>
            <person name="Hansen K."/>
            <person name="Keifenheim D."/>
            <person name="Levin J.Z."/>
            <person name="Mosher R.A."/>
            <person name="Mueller C.A."/>
            <person name="Pfiffner J."/>
            <person name="Priest M."/>
            <person name="Russ C."/>
            <person name="Smialowska A."/>
            <person name="Swoboda P."/>
            <person name="Sykes S.M."/>
            <person name="Vaughn M."/>
            <person name="Vengrova S."/>
            <person name="Yoder R."/>
            <person name="Zeng Q."/>
            <person name="Allshire R."/>
            <person name="Baulcombe D."/>
            <person name="Birren B.W."/>
            <person name="Brown W."/>
            <person name="Ekwall K."/>
            <person name="Kellis M."/>
            <person name="Leatherwood J."/>
            <person name="Levin H."/>
            <person name="Margalit H."/>
            <person name="Martienssen R."/>
            <person name="Nieduszynski C.A."/>
            <person name="Spatafora J.W."/>
            <person name="Friedman N."/>
            <person name="Dalgaard J.Z."/>
            <person name="Baumann P."/>
            <person name="Niki H."/>
            <person name="Regev A."/>
            <person name="Nusbaum C."/>
        </authorList>
    </citation>
    <scope>NUCLEOTIDE SEQUENCE [LARGE SCALE GENOMIC DNA]</scope>
    <source>
        <strain evidence="8">yFS275 / FY16936</strain>
    </source>
</reference>
<feature type="region of interest" description="Disordered" evidence="4">
    <location>
        <begin position="18"/>
        <end position="43"/>
    </location>
</feature>
<dbReference type="GO" id="GO:0030627">
    <property type="term" value="F:pre-mRNA 5'-splice site binding"/>
    <property type="evidence" value="ECO:0007669"/>
    <property type="project" value="InterPro"/>
</dbReference>
<dbReference type="GO" id="GO:0000395">
    <property type="term" value="P:mRNA 5'-splice site recognition"/>
    <property type="evidence" value="ECO:0007669"/>
    <property type="project" value="InterPro"/>
</dbReference>
<dbReference type="InterPro" id="IPR013085">
    <property type="entry name" value="U1-CZ_Znf_C2H2"/>
</dbReference>
<feature type="compositionally biased region" description="Low complexity" evidence="4">
    <location>
        <begin position="150"/>
        <end position="172"/>
    </location>
</feature>
<dbReference type="eggNOG" id="KOG3454">
    <property type="taxonomic scope" value="Eukaryota"/>
</dbReference>
<name>B6K5K8_SCHJY</name>
<dbReference type="InterPro" id="IPR036236">
    <property type="entry name" value="Znf_C2H2_sf"/>
</dbReference>
<proteinExistence type="predicted"/>
<dbReference type="VEuPathDB" id="FungiDB:SJAG_03983"/>
<feature type="region of interest" description="Disordered" evidence="4">
    <location>
        <begin position="150"/>
        <end position="189"/>
    </location>
</feature>
<dbReference type="InterPro" id="IPR017340">
    <property type="entry name" value="U1_snRNP-C"/>
</dbReference>
<dbReference type="PANTHER" id="PTHR31148:SF1">
    <property type="entry name" value="U1 SMALL NUCLEAR RIBONUCLEOPROTEIN C"/>
    <property type="match status" value="1"/>
</dbReference>
<sequence>MSMHEETFQSLRTKNKLTYNNYCHPRPRSNPSVRSLRDFRKRPTTSRVWLTHDSQSVRKAHNAGRAHLQNVQDYYARVAQEEAQKRLSEMSSSGLKQKENGTLNLPHVFAFPPKPVYTGFALPPPPLIIPSTMYTSAPQIPQAAAAPLAAAAAQTLPTAPSRANAAQSQQQRPNRHRPNGHRPMHLSRN</sequence>
<evidence type="ECO:0000256" key="3">
    <source>
        <dbReference type="ARBA" id="ARBA00022833"/>
    </source>
</evidence>
<accession>B6K5K8</accession>
<dbReference type="PANTHER" id="PTHR31148">
    <property type="entry name" value="U1 SMALL NUCLEAR RIBONUCLEOPROTEIN C"/>
    <property type="match status" value="1"/>
</dbReference>
<keyword evidence="1" id="KW-0479">Metal-binding</keyword>
<dbReference type="Pfam" id="PF06220">
    <property type="entry name" value="zf-U1"/>
    <property type="match status" value="1"/>
</dbReference>
<dbReference type="OrthoDB" id="76567at2759"/>
<dbReference type="STRING" id="402676.B6K5K8"/>
<evidence type="ECO:0000313" key="8">
    <source>
        <dbReference type="Proteomes" id="UP000001744"/>
    </source>
</evidence>
<dbReference type="GeneID" id="7051598"/>
<evidence type="ECO:0000313" key="7">
    <source>
        <dbReference type="JaponicusDB" id="SJAG_03983"/>
    </source>
</evidence>
<dbReference type="SUPFAM" id="SSF57667">
    <property type="entry name" value="beta-beta-alpha zinc fingers"/>
    <property type="match status" value="1"/>
</dbReference>
<dbReference type="EMBL" id="KE651167">
    <property type="protein sequence ID" value="EEB08812.1"/>
    <property type="molecule type" value="Genomic_DNA"/>
</dbReference>
<dbReference type="JaponicusDB" id="SJAG_03983">
    <property type="gene designation" value="usp103"/>
</dbReference>
<keyword evidence="8" id="KW-1185">Reference proteome</keyword>
<feature type="domain" description="U1-C C2H2-type zinc finger" evidence="5">
    <location>
        <begin position="48"/>
        <end position="75"/>
    </location>
</feature>
<keyword evidence="3" id="KW-0862">Zinc</keyword>
<evidence type="ECO:0000256" key="4">
    <source>
        <dbReference type="SAM" id="MobiDB-lite"/>
    </source>
</evidence>
<evidence type="ECO:0000256" key="2">
    <source>
        <dbReference type="ARBA" id="ARBA00022771"/>
    </source>
</evidence>
<dbReference type="GO" id="GO:0005685">
    <property type="term" value="C:U1 snRNP"/>
    <property type="evidence" value="ECO:0007669"/>
    <property type="project" value="InterPro"/>
</dbReference>